<organism evidence="4 5">
    <name type="scientific">Priestia koreensis</name>
    <dbReference type="NCBI Taxonomy" id="284581"/>
    <lineage>
        <taxon>Bacteria</taxon>
        <taxon>Bacillati</taxon>
        <taxon>Bacillota</taxon>
        <taxon>Bacilli</taxon>
        <taxon>Bacillales</taxon>
        <taxon>Bacillaceae</taxon>
        <taxon>Priestia</taxon>
    </lineage>
</organism>
<dbReference type="PIRSF" id="PIRSF007487">
    <property type="entry name" value="Competence-induced_CoiA_bac"/>
    <property type="match status" value="1"/>
</dbReference>
<feature type="domain" description="Competence protein CoiA C-terminal" evidence="3">
    <location>
        <begin position="232"/>
        <end position="375"/>
    </location>
</feature>
<dbReference type="Pfam" id="PF25166">
    <property type="entry name" value="CoiA_C"/>
    <property type="match status" value="1"/>
</dbReference>
<dbReference type="AlphaFoldDB" id="A0A0M0LJ07"/>
<protein>
    <recommendedName>
        <fullName evidence="6">Competence protein CoiA</fullName>
    </recommendedName>
</protein>
<feature type="domain" description="Competence protein CoiA nuclease-like" evidence="1">
    <location>
        <begin position="68"/>
        <end position="219"/>
    </location>
</feature>
<reference evidence="5" key="1">
    <citation type="submission" date="2015-08" db="EMBL/GenBank/DDBJ databases">
        <title>Fjat-14210 dsm16467.</title>
        <authorList>
            <person name="Liu B."/>
            <person name="Wang J."/>
            <person name="Zhu Y."/>
            <person name="Liu G."/>
            <person name="Chen Q."/>
            <person name="Chen Z."/>
            <person name="Lan J."/>
            <person name="Che J."/>
            <person name="Ge C."/>
            <person name="Shi H."/>
            <person name="Pan Z."/>
            <person name="Liu X."/>
        </authorList>
    </citation>
    <scope>NUCLEOTIDE SEQUENCE [LARGE SCALE GENOMIC DNA]</scope>
    <source>
        <strain evidence="5">DSM 16467</strain>
    </source>
</reference>
<evidence type="ECO:0000259" key="2">
    <source>
        <dbReference type="Pfam" id="PF25164"/>
    </source>
</evidence>
<evidence type="ECO:0000259" key="1">
    <source>
        <dbReference type="Pfam" id="PF06054"/>
    </source>
</evidence>
<dbReference type="InterPro" id="IPR057253">
    <property type="entry name" value="CoiA-like_N"/>
</dbReference>
<evidence type="ECO:0000259" key="3">
    <source>
        <dbReference type="Pfam" id="PF25166"/>
    </source>
</evidence>
<keyword evidence="5" id="KW-1185">Reference proteome</keyword>
<dbReference type="Pfam" id="PF25164">
    <property type="entry name" value="CoiA_N"/>
    <property type="match status" value="1"/>
</dbReference>
<evidence type="ECO:0000313" key="5">
    <source>
        <dbReference type="Proteomes" id="UP000037558"/>
    </source>
</evidence>
<gene>
    <name evidence="4" type="ORF">AMD01_00660</name>
</gene>
<dbReference type="InterPro" id="IPR057252">
    <property type="entry name" value="CoiA_C"/>
</dbReference>
<dbReference type="Proteomes" id="UP000037558">
    <property type="component" value="Unassembled WGS sequence"/>
</dbReference>
<comment type="caution">
    <text evidence="4">The sequence shown here is derived from an EMBL/GenBank/DDBJ whole genome shotgun (WGS) entry which is preliminary data.</text>
</comment>
<proteinExistence type="predicted"/>
<evidence type="ECO:0008006" key="6">
    <source>
        <dbReference type="Google" id="ProtNLM"/>
    </source>
</evidence>
<dbReference type="PATRIC" id="fig|284581.3.peg.373"/>
<accession>A0A0M0LJ07</accession>
<name>A0A0M0LJ07_9BACI</name>
<dbReference type="EMBL" id="LILC01000002">
    <property type="protein sequence ID" value="KOO50907.1"/>
    <property type="molecule type" value="Genomic_DNA"/>
</dbReference>
<dbReference type="STRING" id="284581.AMD01_00660"/>
<dbReference type="InterPro" id="IPR010330">
    <property type="entry name" value="CoiA_nuc"/>
</dbReference>
<dbReference type="InterPro" id="IPR021176">
    <property type="entry name" value="Competence-induced_CoiA"/>
</dbReference>
<sequence>MLVAQTKEGKLISLGKHHSAERLREMRSTIPFFCPSCKESLQLKVGTKKIPHFAHLKQRSCESSHEGETDYHMLGKRRLYEWISSTHTVELEEYMADIRQRPDLLLRTPSAVYPIEYQCASLSLAIFTKRNESYVEHDYRPIWIIGAKRLKRLSTHMIQLKSQDWQYLSTIPQCPTLFYFSPDDQQLIKVSHLYAFSSTICFGTFHHSSTRQLTFEDWVLGEIEREPAIWTAWLERKRKWRTTYMIYSNKQTRPFLELLYALQIPPSHFPAEAGIPLSSSYLFETPSCIWQAYILFDLFRYTRMEEAIAYETIRSRLKKRFKEGHIKQRFEREGDWEIPLQEYLQFLCDIELIKKSSETCYTLKRTYTIPYKMNDVFQADWDCLYAWLSKRNDM</sequence>
<dbReference type="Pfam" id="PF06054">
    <property type="entry name" value="CoiA_nuc"/>
    <property type="match status" value="1"/>
</dbReference>
<evidence type="ECO:0000313" key="4">
    <source>
        <dbReference type="EMBL" id="KOO50907.1"/>
    </source>
</evidence>
<feature type="domain" description="Competence protein CoiA-like N-terminal" evidence="2">
    <location>
        <begin position="16"/>
        <end position="63"/>
    </location>
</feature>